<organism evidence="1 2">
    <name type="scientific">Candidatus Viridilinea mediisalina</name>
    <dbReference type="NCBI Taxonomy" id="2024553"/>
    <lineage>
        <taxon>Bacteria</taxon>
        <taxon>Bacillati</taxon>
        <taxon>Chloroflexota</taxon>
        <taxon>Chloroflexia</taxon>
        <taxon>Chloroflexales</taxon>
        <taxon>Chloroflexineae</taxon>
        <taxon>Oscillochloridaceae</taxon>
        <taxon>Candidatus Viridilinea</taxon>
    </lineage>
</organism>
<accession>A0A2A6RKV2</accession>
<dbReference type="AlphaFoldDB" id="A0A2A6RKV2"/>
<dbReference type="EMBL" id="NQWI01000028">
    <property type="protein sequence ID" value="PDW03498.1"/>
    <property type="molecule type" value="Genomic_DNA"/>
</dbReference>
<name>A0A2A6RKV2_9CHLR</name>
<evidence type="ECO:0000313" key="2">
    <source>
        <dbReference type="Proteomes" id="UP000220527"/>
    </source>
</evidence>
<comment type="caution">
    <text evidence="1">The sequence shown here is derived from an EMBL/GenBank/DDBJ whole genome shotgun (WGS) entry which is preliminary data.</text>
</comment>
<sequence length="204" mass="22678">MFIRRIVGLFALVLLLLLTSCARTSHDPTPAPIVSVAPTATAPSLSAAVTAISQDERESALFLKTWIDAVTSGDAELARYVYRVGGMGAHAEIAHQIETMREFVGWAEDPANTPFGRYQGFHEIVGSYAEPDANQRTAIALMRFERATVCFRAAMARQEALQLWSVEQWAPLFSWSDCVPEVQRMPTWVQEEWREVLPTTVPPA</sequence>
<dbReference type="Proteomes" id="UP000220527">
    <property type="component" value="Unassembled WGS sequence"/>
</dbReference>
<gene>
    <name evidence="1" type="ORF">CJ255_08425</name>
</gene>
<protein>
    <submittedName>
        <fullName evidence="1">Uncharacterized protein</fullName>
    </submittedName>
</protein>
<proteinExistence type="predicted"/>
<evidence type="ECO:0000313" key="1">
    <source>
        <dbReference type="EMBL" id="PDW03498.1"/>
    </source>
</evidence>
<dbReference type="PROSITE" id="PS51257">
    <property type="entry name" value="PROKAR_LIPOPROTEIN"/>
    <property type="match status" value="1"/>
</dbReference>
<reference evidence="2" key="1">
    <citation type="submission" date="2017-08" db="EMBL/GenBank/DDBJ databases">
        <authorList>
            <person name="Grouzdev D.S."/>
            <person name="Gaisin V.A."/>
            <person name="Rysina M.S."/>
            <person name="Gorlenko V.M."/>
        </authorList>
    </citation>
    <scope>NUCLEOTIDE SEQUENCE [LARGE SCALE GENOMIC DNA]</scope>
    <source>
        <strain evidence="2">Kir15-3F</strain>
    </source>
</reference>
<dbReference type="RefSeq" id="WP_097643661.1">
    <property type="nucleotide sequence ID" value="NZ_NQWI01000028.1"/>
</dbReference>
<keyword evidence="2" id="KW-1185">Reference proteome</keyword>